<keyword evidence="5" id="KW-1185">Reference proteome</keyword>
<dbReference type="InterPro" id="IPR045582">
    <property type="entry name" value="Trehalase-like_N"/>
</dbReference>
<keyword evidence="4" id="KW-0378">Hydrolase</keyword>
<dbReference type="Gene3D" id="1.50.10.10">
    <property type="match status" value="1"/>
</dbReference>
<dbReference type="AlphaFoldDB" id="A0A5J5KUL7"/>
<gene>
    <name evidence="4" type="ORF">FCK90_12805</name>
</gene>
<sequence>MASLIEDYALLSDMQTGPLVSRRGSVDWMCVPRFDSPSVFGALLGAPQDGRWLLAPSATVDDDGADLPEPEWRQNCRVGDRSYSENTFVLQTVWITDTGSVRISDFMPLSPDLDLVRRVEGLTGEVEMHQEIRLRFGYGQIVPWISQFASAPDPETGQSDGTDVIAMAGPDSMALYGKPMPAFVRDEQGPRHVGRFTVSAGQTRDFVLTHFDSHRTPPTPRDISAQLRETKELWRDWDAQWEARQASPDGRDEADADESGAAHDAGGSLQASAHEAEIRRSLLVIRALMHQRTGGLVGSVATSLPERIGGDRNWDSRYSWVRDAAFALEVMLDHGHDREALQLRNWLLRALAGEPGDIRNVYGLGGERDTPEHSLDLPGYERSRPVRVGNSASRVYQSDTVGHVMVAFEKLRRRGLEEDQLSWPLQKALLGHLLRHYEDADQGLWEMRGEPQFYTHSRVMMWAALQAGVDAVRTHGLDGDLQMWETHRDQLALEIWTSGYDPEVGTFVQHYGSTHVDASLLLLPTVGFVSWDDERMTRTVDRITAELGDSRGLLRRYQNIHRPPGSAPEDFESQIGQDGFAGEDVGHLSVTLWLAMNWARSGQVERAREVVRAVLSRGNDLGLLSTAYEGVPGEDGRMLGNIPQALPHLSLIQAIAAIDRAEGRSAAPQLLDDPDDDPLPYGADLTHGTREISVPTFDDNLREAGNAAVHRRARET</sequence>
<dbReference type="Pfam" id="PF19291">
    <property type="entry name" value="TREH_N"/>
    <property type="match status" value="1"/>
</dbReference>
<protein>
    <submittedName>
        <fullName evidence="4">Glycoside hydrolase family 15 protein</fullName>
    </submittedName>
</protein>
<dbReference type="RefSeq" id="WP_158034701.1">
    <property type="nucleotide sequence ID" value="NZ_ML708626.1"/>
</dbReference>
<feature type="domain" description="Trehalase-like N-terminal" evidence="3">
    <location>
        <begin position="2"/>
        <end position="137"/>
    </location>
</feature>
<name>A0A5J5KUL7_9MICC</name>
<dbReference type="InterPro" id="IPR008928">
    <property type="entry name" value="6-hairpin_glycosidase_sf"/>
</dbReference>
<evidence type="ECO:0000313" key="4">
    <source>
        <dbReference type="EMBL" id="KAA9393264.1"/>
    </source>
</evidence>
<evidence type="ECO:0000313" key="5">
    <source>
        <dbReference type="Proteomes" id="UP000325957"/>
    </source>
</evidence>
<dbReference type="PANTHER" id="PTHR31616:SF0">
    <property type="entry name" value="GLUCAN 1,4-ALPHA-GLUCOSIDASE"/>
    <property type="match status" value="1"/>
</dbReference>
<accession>A0A5J5KUL7</accession>
<comment type="caution">
    <text evidence="4">The sequence shown here is derived from an EMBL/GenBank/DDBJ whole genome shotgun (WGS) entry which is preliminary data.</text>
</comment>
<proteinExistence type="predicted"/>
<evidence type="ECO:0000259" key="2">
    <source>
        <dbReference type="Pfam" id="PF00723"/>
    </source>
</evidence>
<feature type="region of interest" description="Disordered" evidence="1">
    <location>
        <begin position="666"/>
        <end position="716"/>
    </location>
</feature>
<dbReference type="SUPFAM" id="SSF48208">
    <property type="entry name" value="Six-hairpin glycosidases"/>
    <property type="match status" value="1"/>
</dbReference>
<evidence type="ECO:0000256" key="1">
    <source>
        <dbReference type="SAM" id="MobiDB-lite"/>
    </source>
</evidence>
<dbReference type="PANTHER" id="PTHR31616">
    <property type="entry name" value="TREHALASE"/>
    <property type="match status" value="1"/>
</dbReference>
<organism evidence="4 5">
    <name type="scientific">Kocuria coralli</name>
    <dbReference type="NCBI Taxonomy" id="1461025"/>
    <lineage>
        <taxon>Bacteria</taxon>
        <taxon>Bacillati</taxon>
        <taxon>Actinomycetota</taxon>
        <taxon>Actinomycetes</taxon>
        <taxon>Micrococcales</taxon>
        <taxon>Micrococcaceae</taxon>
        <taxon>Kocuria</taxon>
    </lineage>
</organism>
<dbReference type="InterPro" id="IPR011613">
    <property type="entry name" value="GH15-like"/>
</dbReference>
<dbReference type="EMBL" id="SZWF01000022">
    <property type="protein sequence ID" value="KAA9393264.1"/>
    <property type="molecule type" value="Genomic_DNA"/>
</dbReference>
<dbReference type="InterPro" id="IPR012341">
    <property type="entry name" value="6hp_glycosidase-like_sf"/>
</dbReference>
<evidence type="ECO:0000259" key="3">
    <source>
        <dbReference type="Pfam" id="PF19291"/>
    </source>
</evidence>
<dbReference type="GO" id="GO:0004553">
    <property type="term" value="F:hydrolase activity, hydrolyzing O-glycosyl compounds"/>
    <property type="evidence" value="ECO:0007669"/>
    <property type="project" value="UniProtKB-ARBA"/>
</dbReference>
<dbReference type="GO" id="GO:0005975">
    <property type="term" value="P:carbohydrate metabolic process"/>
    <property type="evidence" value="ECO:0007669"/>
    <property type="project" value="InterPro"/>
</dbReference>
<reference evidence="4 5" key="1">
    <citation type="submission" date="2019-05" db="EMBL/GenBank/DDBJ databases">
        <title>Kocuria coralli sp. nov., a novel actinobacterium isolated from coral reef seawater.</title>
        <authorList>
            <person name="Li J."/>
        </authorList>
    </citation>
    <scope>NUCLEOTIDE SEQUENCE [LARGE SCALE GENOMIC DNA]</scope>
    <source>
        <strain evidence="4 5">SCSIO 13007</strain>
    </source>
</reference>
<dbReference type="Pfam" id="PF00723">
    <property type="entry name" value="Glyco_hydro_15"/>
    <property type="match status" value="1"/>
</dbReference>
<dbReference type="Proteomes" id="UP000325957">
    <property type="component" value="Unassembled WGS sequence"/>
</dbReference>
<feature type="region of interest" description="Disordered" evidence="1">
    <location>
        <begin position="243"/>
        <end position="273"/>
    </location>
</feature>
<feature type="domain" description="GH15-like" evidence="2">
    <location>
        <begin position="290"/>
        <end position="563"/>
    </location>
</feature>
<dbReference type="OrthoDB" id="3902805at2"/>